<name>A0ABN9Q9M5_9DINO</name>
<reference evidence="1" key="1">
    <citation type="submission" date="2023-10" db="EMBL/GenBank/DDBJ databases">
        <authorList>
            <person name="Chen Y."/>
            <person name="Shah S."/>
            <person name="Dougan E. K."/>
            <person name="Thang M."/>
            <person name="Chan C."/>
        </authorList>
    </citation>
    <scope>NUCLEOTIDE SEQUENCE [LARGE SCALE GENOMIC DNA]</scope>
</reference>
<accession>A0ABN9Q9M5</accession>
<dbReference type="EMBL" id="CAUYUJ010002237">
    <property type="protein sequence ID" value="CAK0799887.1"/>
    <property type="molecule type" value="Genomic_DNA"/>
</dbReference>
<organism evidence="1 2">
    <name type="scientific">Prorocentrum cordatum</name>
    <dbReference type="NCBI Taxonomy" id="2364126"/>
    <lineage>
        <taxon>Eukaryota</taxon>
        <taxon>Sar</taxon>
        <taxon>Alveolata</taxon>
        <taxon>Dinophyceae</taxon>
        <taxon>Prorocentrales</taxon>
        <taxon>Prorocentraceae</taxon>
        <taxon>Prorocentrum</taxon>
    </lineage>
</organism>
<sequence length="136" mass="14397">MWGAVRDSGGPQPGGGRYLAIGSEGGPRICLELGGSEVELPRFSLDVQEIGALGVAEEAGGESCRAEGGALLRRIAVAAQLPSVAGISVWWALLRPKVCRQTVGFASRRLADSLSEDFARWRGERIRARRLGAQAP</sequence>
<evidence type="ECO:0000313" key="2">
    <source>
        <dbReference type="Proteomes" id="UP001189429"/>
    </source>
</evidence>
<dbReference type="Proteomes" id="UP001189429">
    <property type="component" value="Unassembled WGS sequence"/>
</dbReference>
<proteinExistence type="predicted"/>
<keyword evidence="2" id="KW-1185">Reference proteome</keyword>
<protein>
    <submittedName>
        <fullName evidence="1">Uncharacterized protein</fullName>
    </submittedName>
</protein>
<evidence type="ECO:0000313" key="1">
    <source>
        <dbReference type="EMBL" id="CAK0799887.1"/>
    </source>
</evidence>
<gene>
    <name evidence="1" type="ORF">PCOR1329_LOCUS8208</name>
</gene>
<comment type="caution">
    <text evidence="1">The sequence shown here is derived from an EMBL/GenBank/DDBJ whole genome shotgun (WGS) entry which is preliminary data.</text>
</comment>